<dbReference type="InterPro" id="IPR007681">
    <property type="entry name" value="Mog1"/>
</dbReference>
<dbReference type="Proteomes" id="UP000249056">
    <property type="component" value="Unassembled WGS sequence"/>
</dbReference>
<accession>A0A395ILB8</accession>
<proteinExistence type="predicted"/>
<dbReference type="PANTHER" id="PTHR15837:SF5">
    <property type="entry name" value="NYN DOMAIN-CONTAINING PROTEIN"/>
    <property type="match status" value="1"/>
</dbReference>
<dbReference type="PANTHER" id="PTHR15837">
    <property type="entry name" value="RAN GUANINE NUCLEOTIDE RELEASE FACTOR"/>
    <property type="match status" value="1"/>
</dbReference>
<dbReference type="GO" id="GO:0005085">
    <property type="term" value="F:guanyl-nucleotide exchange factor activity"/>
    <property type="evidence" value="ECO:0007669"/>
    <property type="project" value="TreeGrafter"/>
</dbReference>
<dbReference type="CDD" id="cd18724">
    <property type="entry name" value="PIN_LabA-like"/>
    <property type="match status" value="1"/>
</dbReference>
<dbReference type="GO" id="GO:0006606">
    <property type="term" value="P:protein import into nucleus"/>
    <property type="evidence" value="ECO:0007669"/>
    <property type="project" value="TreeGrafter"/>
</dbReference>
<dbReference type="OrthoDB" id="5590473at2759"/>
<protein>
    <recommendedName>
        <fullName evidence="4">NYN domain-containing protein</fullName>
    </recommendedName>
</protein>
<evidence type="ECO:0008006" key="4">
    <source>
        <dbReference type="Google" id="ProtNLM"/>
    </source>
</evidence>
<sequence length="456" mass="52371">MVESSIPQSRDLVPSIDLSDDPISNEDDSNHQPWDLTPAVDLFDRLIISNEYDSDHELSKSKEVRWKNEVRGTKILKQQQRRQSIRDLENDSEHPTLLFGTELNKPIAEQVLPQKQLASSPFATDRLFEIQSPSLQRSRRTLQQKLYRNSQTDESSGLESEIETPLRSKSVNSITRAPIGYVNEDLKSGAKYSLYNSIFEEKRKAIVQKLSRRSSVDKNTLMKPPTYSQSSTDPEAIHVFVDYSNIAIGFNQALRRAIPEELRMKIPLFSYRSLSFILERNRPVARRILSGSKQPHISKLPRHFIEAQRYGYETNIMDRVWKDRELAPKKMLRGRGNGYLNGQSSESDTPSTNKLIKAQCEQGVDEILHLKLLETLCDFNKPSTIVLATGDGAEAEFSGGFFRNVERALEKDWKVELVAWKYGLSHEYLSKSFRQRWGKQFSIVLLDDFCEELLGI</sequence>
<reference evidence="2 3" key="1">
    <citation type="submission" date="2018-06" db="EMBL/GenBank/DDBJ databases">
        <title>Genome Sequence of the Brown Rot Fungal Pathogen Monilinia fructigena.</title>
        <authorList>
            <person name="Landi L."/>
            <person name="De Miccolis Angelini R.M."/>
            <person name="Pollastro S."/>
            <person name="Abate D."/>
            <person name="Faretra F."/>
            <person name="Romanazzi G."/>
        </authorList>
    </citation>
    <scope>NUCLEOTIDE SEQUENCE [LARGE SCALE GENOMIC DNA]</scope>
    <source>
        <strain evidence="2 3">Mfrg269</strain>
    </source>
</reference>
<comment type="caution">
    <text evidence="2">The sequence shown here is derived from an EMBL/GenBank/DDBJ whole genome shotgun (WGS) entry which is preliminary data.</text>
</comment>
<dbReference type="AlphaFoldDB" id="A0A395ILB8"/>
<dbReference type="GO" id="GO:0005634">
    <property type="term" value="C:nucleus"/>
    <property type="evidence" value="ECO:0007669"/>
    <property type="project" value="TreeGrafter"/>
</dbReference>
<gene>
    <name evidence="2" type="ORF">DID88_009982</name>
</gene>
<feature type="region of interest" description="Disordered" evidence="1">
    <location>
        <begin position="1"/>
        <end position="35"/>
    </location>
</feature>
<feature type="compositionally biased region" description="Acidic residues" evidence="1">
    <location>
        <begin position="18"/>
        <end position="27"/>
    </location>
</feature>
<organism evidence="2 3">
    <name type="scientific">Monilinia fructigena</name>
    <dbReference type="NCBI Taxonomy" id="38457"/>
    <lineage>
        <taxon>Eukaryota</taxon>
        <taxon>Fungi</taxon>
        <taxon>Dikarya</taxon>
        <taxon>Ascomycota</taxon>
        <taxon>Pezizomycotina</taxon>
        <taxon>Leotiomycetes</taxon>
        <taxon>Helotiales</taxon>
        <taxon>Sclerotiniaceae</taxon>
        <taxon>Monilinia</taxon>
    </lineage>
</organism>
<evidence type="ECO:0000256" key="1">
    <source>
        <dbReference type="SAM" id="MobiDB-lite"/>
    </source>
</evidence>
<evidence type="ECO:0000313" key="3">
    <source>
        <dbReference type="Proteomes" id="UP000249056"/>
    </source>
</evidence>
<keyword evidence="3" id="KW-1185">Reference proteome</keyword>
<dbReference type="GO" id="GO:0031267">
    <property type="term" value="F:small GTPase binding"/>
    <property type="evidence" value="ECO:0007669"/>
    <property type="project" value="TreeGrafter"/>
</dbReference>
<evidence type="ECO:0000313" key="2">
    <source>
        <dbReference type="EMBL" id="RAL60664.1"/>
    </source>
</evidence>
<dbReference type="EMBL" id="QKRW01000038">
    <property type="protein sequence ID" value="RAL60664.1"/>
    <property type="molecule type" value="Genomic_DNA"/>
</dbReference>
<name>A0A395ILB8_9HELO</name>
<dbReference type="Gene3D" id="3.40.50.1010">
    <property type="entry name" value="5'-nuclease"/>
    <property type="match status" value="1"/>
</dbReference>